<feature type="transmembrane region" description="Helical" evidence="16">
    <location>
        <begin position="212"/>
        <end position="233"/>
    </location>
</feature>
<dbReference type="PANTHER" id="PTHR43507:SF20">
    <property type="entry name" value="NADH-UBIQUINONE OXIDOREDUCTASE CHAIN 4"/>
    <property type="match status" value="1"/>
</dbReference>
<evidence type="ECO:0000256" key="9">
    <source>
        <dbReference type="ARBA" id="ARBA00022982"/>
    </source>
</evidence>
<dbReference type="PRINTS" id="PR01437">
    <property type="entry name" value="NUOXDRDTASE4"/>
</dbReference>
<accession>A0A175D0F9</accession>
<comment type="similarity">
    <text evidence="2 16">Belongs to the complex I subunit 4 family.</text>
</comment>
<dbReference type="PANTHER" id="PTHR43507">
    <property type="entry name" value="NADH-UBIQUINONE OXIDOREDUCTASE CHAIN 4"/>
    <property type="match status" value="1"/>
</dbReference>
<keyword evidence="7 16" id="KW-0812">Transmembrane</keyword>
<reference evidence="19" key="1">
    <citation type="journal article" date="2016" name="PLoS ONE">
        <title>Comparative Mitogenomics of Leeches (Annelida: Clitellata): Genome Conservation and Placobdella-Specific trnD Gene Duplication.</title>
        <authorList>
            <person name="Oceguera-Figueroa A."/>
            <person name="Manzano-Marin A."/>
            <person name="Kvist S."/>
            <person name="Moya A."/>
            <person name="Siddall M.E."/>
            <person name="Latorre A."/>
        </authorList>
    </citation>
    <scope>NUCLEOTIDE SEQUENCE</scope>
    <source>
        <strain evidence="19">ONAP</strain>
    </source>
</reference>
<evidence type="ECO:0000256" key="12">
    <source>
        <dbReference type="ARBA" id="ARBA00023075"/>
    </source>
</evidence>
<comment type="function">
    <text evidence="16">Core subunit of the mitochondrial membrane respiratory chain NADH dehydrogenase (Complex I) which catalyzes electron transfer from NADH through the respiratory chain, using ubiquinone as an electron acceptor. Essential for the catalytic activity and assembly of complex I.</text>
</comment>
<evidence type="ECO:0000256" key="15">
    <source>
        <dbReference type="ARBA" id="ARBA00049551"/>
    </source>
</evidence>
<keyword evidence="12 16" id="KW-0830">Ubiquinone</keyword>
<comment type="catalytic activity">
    <reaction evidence="15 16">
        <text>a ubiquinone + NADH + 5 H(+)(in) = a ubiquinol + NAD(+) + 4 H(+)(out)</text>
        <dbReference type="Rhea" id="RHEA:29091"/>
        <dbReference type="Rhea" id="RHEA-COMP:9565"/>
        <dbReference type="Rhea" id="RHEA-COMP:9566"/>
        <dbReference type="ChEBI" id="CHEBI:15378"/>
        <dbReference type="ChEBI" id="CHEBI:16389"/>
        <dbReference type="ChEBI" id="CHEBI:17976"/>
        <dbReference type="ChEBI" id="CHEBI:57540"/>
        <dbReference type="ChEBI" id="CHEBI:57945"/>
        <dbReference type="EC" id="7.1.1.2"/>
    </reaction>
</comment>
<keyword evidence="6 16" id="KW-0679">Respiratory chain</keyword>
<keyword evidence="8" id="KW-1278">Translocase</keyword>
<evidence type="ECO:0000256" key="6">
    <source>
        <dbReference type="ARBA" id="ARBA00022660"/>
    </source>
</evidence>
<dbReference type="GO" id="GO:0008137">
    <property type="term" value="F:NADH dehydrogenase (ubiquinone) activity"/>
    <property type="evidence" value="ECO:0007669"/>
    <property type="project" value="UniProtKB-UniRule"/>
</dbReference>
<feature type="transmembrane region" description="Helical" evidence="16">
    <location>
        <begin position="88"/>
        <end position="106"/>
    </location>
</feature>
<evidence type="ECO:0000256" key="11">
    <source>
        <dbReference type="ARBA" id="ARBA00023027"/>
    </source>
</evidence>
<keyword evidence="14 16" id="KW-0472">Membrane</keyword>
<feature type="domain" description="NADH:ubiquinone oxidoreductase chain 4 N-terminal" evidence="18">
    <location>
        <begin position="1"/>
        <end position="101"/>
    </location>
</feature>
<evidence type="ECO:0000256" key="8">
    <source>
        <dbReference type="ARBA" id="ARBA00022967"/>
    </source>
</evidence>
<keyword evidence="11 16" id="KW-0520">NAD</keyword>
<evidence type="ECO:0000256" key="3">
    <source>
        <dbReference type="ARBA" id="ARBA00012944"/>
    </source>
</evidence>
<dbReference type="GO" id="GO:0015990">
    <property type="term" value="P:electron transport coupled proton transport"/>
    <property type="evidence" value="ECO:0007669"/>
    <property type="project" value="TreeGrafter"/>
</dbReference>
<feature type="transmembrane region" description="Helical" evidence="16">
    <location>
        <begin position="273"/>
        <end position="292"/>
    </location>
</feature>
<evidence type="ECO:0000256" key="5">
    <source>
        <dbReference type="ARBA" id="ARBA00022448"/>
    </source>
</evidence>
<name>A0A175D0F9_9ANNE</name>
<evidence type="ECO:0000256" key="1">
    <source>
        <dbReference type="ARBA" id="ARBA00004225"/>
    </source>
</evidence>
<proteinExistence type="inferred from homology"/>
<feature type="transmembrane region" description="Helical" evidence="16">
    <location>
        <begin position="338"/>
        <end position="358"/>
    </location>
</feature>
<evidence type="ECO:0000256" key="16">
    <source>
        <dbReference type="RuleBase" id="RU003297"/>
    </source>
</evidence>
<evidence type="ECO:0000256" key="13">
    <source>
        <dbReference type="ARBA" id="ARBA00023128"/>
    </source>
</evidence>
<dbReference type="GO" id="GO:0048039">
    <property type="term" value="F:ubiquinone binding"/>
    <property type="evidence" value="ECO:0007669"/>
    <property type="project" value="TreeGrafter"/>
</dbReference>
<keyword evidence="9 16" id="KW-0249">Electron transport</keyword>
<feature type="domain" description="NADH:quinone oxidoreductase/Mrp antiporter transmembrane" evidence="17">
    <location>
        <begin position="105"/>
        <end position="392"/>
    </location>
</feature>
<evidence type="ECO:0000256" key="10">
    <source>
        <dbReference type="ARBA" id="ARBA00022989"/>
    </source>
</evidence>
<evidence type="ECO:0000259" key="18">
    <source>
        <dbReference type="Pfam" id="PF01059"/>
    </source>
</evidence>
<geneLocation type="mitochondrion" evidence="19"/>
<organism evidence="19">
    <name type="scientific">Placobdella parasitica</name>
    <dbReference type="NCBI Taxonomy" id="60933"/>
    <lineage>
        <taxon>Eukaryota</taxon>
        <taxon>Metazoa</taxon>
        <taxon>Spiralia</taxon>
        <taxon>Lophotrochozoa</taxon>
        <taxon>Annelida</taxon>
        <taxon>Clitellata</taxon>
        <taxon>Hirudinea</taxon>
        <taxon>Rhynchobdellida</taxon>
        <taxon>Glossiphoniidae</taxon>
        <taxon>Placobdella</taxon>
    </lineage>
</organism>
<evidence type="ECO:0000256" key="2">
    <source>
        <dbReference type="ARBA" id="ARBA00009025"/>
    </source>
</evidence>
<dbReference type="GO" id="GO:0042773">
    <property type="term" value="P:ATP synthesis coupled electron transport"/>
    <property type="evidence" value="ECO:0007669"/>
    <property type="project" value="InterPro"/>
</dbReference>
<dbReference type="Pfam" id="PF00361">
    <property type="entry name" value="Proton_antipo_M"/>
    <property type="match status" value="1"/>
</dbReference>
<feature type="transmembrane region" description="Helical" evidence="16">
    <location>
        <begin position="112"/>
        <end position="131"/>
    </location>
</feature>
<evidence type="ECO:0000313" key="19">
    <source>
        <dbReference type="EMBL" id="CVK87357.1"/>
    </source>
</evidence>
<keyword evidence="10 16" id="KW-1133">Transmembrane helix</keyword>
<feature type="transmembrane region" description="Helical" evidence="16">
    <location>
        <begin position="183"/>
        <end position="205"/>
    </location>
</feature>
<evidence type="ECO:0000256" key="4">
    <source>
        <dbReference type="ARBA" id="ARBA00021006"/>
    </source>
</evidence>
<feature type="transmembrane region" description="Helical" evidence="16">
    <location>
        <begin position="378"/>
        <end position="400"/>
    </location>
</feature>
<evidence type="ECO:0000256" key="14">
    <source>
        <dbReference type="ARBA" id="ARBA00023136"/>
    </source>
</evidence>
<protein>
    <recommendedName>
        <fullName evidence="4 16">NADH-ubiquinone oxidoreductase chain 4</fullName>
        <ecNumber evidence="3 16">7.1.1.2</ecNumber>
    </recommendedName>
</protein>
<dbReference type="GO" id="GO:0031966">
    <property type="term" value="C:mitochondrial membrane"/>
    <property type="evidence" value="ECO:0007669"/>
    <property type="project" value="UniProtKB-SubCell"/>
</dbReference>
<gene>
    <name evidence="19" type="primary">nad4</name>
</gene>
<dbReference type="InterPro" id="IPR000260">
    <property type="entry name" value="NADH4_N"/>
</dbReference>
<comment type="subcellular location">
    <subcellularLocation>
        <location evidence="1 16">Mitochondrion membrane</location>
        <topology evidence="1 16">Multi-pass membrane protein</topology>
    </subcellularLocation>
</comment>
<feature type="transmembrane region" description="Helical" evidence="16">
    <location>
        <begin position="298"/>
        <end position="318"/>
    </location>
</feature>
<dbReference type="AlphaFoldDB" id="A0A175D0F9"/>
<dbReference type="InterPro" id="IPR001750">
    <property type="entry name" value="ND/Mrp_TM"/>
</dbReference>
<dbReference type="EMBL" id="LT159850">
    <property type="protein sequence ID" value="CVK87357.1"/>
    <property type="molecule type" value="Genomic_DNA"/>
</dbReference>
<feature type="transmembrane region" description="Helical" evidence="16">
    <location>
        <begin position="138"/>
        <end position="163"/>
    </location>
</feature>
<dbReference type="Pfam" id="PF01059">
    <property type="entry name" value="Oxidored_q5_N"/>
    <property type="match status" value="1"/>
</dbReference>
<dbReference type="InterPro" id="IPR003918">
    <property type="entry name" value="NADH_UbQ_OxRdtase"/>
</dbReference>
<feature type="transmembrane region" description="Helical" evidence="16">
    <location>
        <begin position="58"/>
        <end position="76"/>
    </location>
</feature>
<evidence type="ECO:0000256" key="7">
    <source>
        <dbReference type="ARBA" id="ARBA00022692"/>
    </source>
</evidence>
<dbReference type="GO" id="GO:0003954">
    <property type="term" value="F:NADH dehydrogenase activity"/>
    <property type="evidence" value="ECO:0007669"/>
    <property type="project" value="TreeGrafter"/>
</dbReference>
<evidence type="ECO:0000259" key="17">
    <source>
        <dbReference type="Pfam" id="PF00361"/>
    </source>
</evidence>
<keyword evidence="13 16" id="KW-0496">Mitochondrion</keyword>
<feature type="transmembrane region" description="Helical" evidence="16">
    <location>
        <begin position="20"/>
        <end position="38"/>
    </location>
</feature>
<keyword evidence="5 16" id="KW-0813">Transport</keyword>
<feature type="transmembrane region" description="Helical" evidence="16">
    <location>
        <begin position="245"/>
        <end position="266"/>
    </location>
</feature>
<feature type="transmembrane region" description="Helical" evidence="16">
    <location>
        <begin position="412"/>
        <end position="438"/>
    </location>
</feature>
<dbReference type="EC" id="7.1.1.2" evidence="3 16"/>
<sequence>MLMMMLPLIFIFTTFKYMKYWSSLIFNLMIISCLSLFYYSSSSGYMLSKWSMMDKISVPLITLTLWITAMMILASFKINFFSNNKSSFIFNTMLLNLILLLCFSSSNMLMFYIWFEASLIPTALLIIKWGYQPERLQASLYLILYTVLASLPMLVCLLMIMYYSNNMNFSLSNNFLYPFYNKIMWFLCIIGFLVKLPMYITHLWLPKAHVEAPVAGSMILAAVLLKLGGYGLLRLVNMFPWLNKSVSSMVMSISLVGAVITSLICLRQSDLKSLIAYSSVGHMGLLIAGTMSSSKWGMSGALAMMVAHGFSSSALFILANINYDLINSRSIYLSKGTIMFMPILSLWWFLFTIINMAAPPSINLLSEILLLTSILSLSNYSMILLGMTSFLTAGYSLYMYTAINHANSNSYISIYPFIILKDKTLLFLHLIPIILIIMKPELII</sequence>